<organism evidence="2 3">
    <name type="scientific">Tigriopus californicus</name>
    <name type="common">Marine copepod</name>
    <dbReference type="NCBI Taxonomy" id="6832"/>
    <lineage>
        <taxon>Eukaryota</taxon>
        <taxon>Metazoa</taxon>
        <taxon>Ecdysozoa</taxon>
        <taxon>Arthropoda</taxon>
        <taxon>Crustacea</taxon>
        <taxon>Multicrustacea</taxon>
        <taxon>Hexanauplia</taxon>
        <taxon>Copepoda</taxon>
        <taxon>Harpacticoida</taxon>
        <taxon>Harpacticidae</taxon>
        <taxon>Tigriopus</taxon>
    </lineage>
</organism>
<dbReference type="InterPro" id="IPR014770">
    <property type="entry name" value="Munc13_1"/>
</dbReference>
<sequence>MSSLSSRLKHCQHDALDLTSFVVLPMDDKRDQNDRQCQEIGSIPTFRDSLSFQLDLKSIEIMVHSFLNAHLQVYPSEIEEFAKYARREFNEILDEKVLGKITHPSNFQDIAKQVEISVEDIETSKVKKKDQLEYQLTLNGQTKVCVSDKRGGSDVKRLFLDCLEKDILKIMVHKYGHEGIKFVGQASLPLADVFGLGSQTLAITNTNHQRVGSIVVQSQVVFRDCDYAKNLVKQMVSDSWMAEICKVVGMKRNAPRCTMDSSEAQAVIRIEEEGQVSMSNALTTVINMNGEEYPMDANRNLDLDCTGLPNCRLRLECREQDPNSSPLKSNDSSFLSLMGLSLISSPNGSSNARMVFQQTIDPHAIGIRTGLQVTHAGLSWNIRWMELSKSDKISASNVEEALIAMTLDQIPENDWEGWNGSLIPSYYCIETLLHSVCGSHRFRSVKDHALLRVHATKTFNFNLVQDVLSRVGLSSGDQDVVISLVQNIGEYLAGIEFQSKIPVKNVKGCGACLDLLKENKDLLELFRTTYRRAYKSKIAPLMETRSVAEHRDFLLQHTIPILEVQMNSPGNFMNHLWATISSECIFECFLPTLEGLHLTGASGEVSFDIFRALRRLQHLQPEFQDRVFQVFKPCIDFWVTTIEMKGMEQVEKVLQFERALHDNQNWTTFCKSDSEWFEGAQDVKGILISCMTTWEQLDWPNLEVQTQFGLNLVQKLCSIFDHYINSLFEIVFADHFFDKHELVIIIFTLSSWAEYLDQINGKISRICQDLDWTSPTSKSLAINMEQFKATLGTAKFQVSEKALRFIDEFFVGEKTLINAFGKAGKLFDDSDSEDCLLGYINRELEFFNEYLKFDTEIVTKAYNQNICQRYFNLAEENFQEQFVKLKLKSRLKGNTEIFKPFLQALEELKAFETNLGITPSPPLSEIYKEVNTTFTPSAKLVSKHLQKIHDILEEDPKDPLGTIKFYAHRYEASEGSWSVELEFVALTDIKARNTSERTFKMLHSRGANIRLMISIPPLSTEKHPLRKATDIYVDMKDILFGFKSGTPHRFKFCIPQKAPISSDLGFVLIEMFDHSSMKTHKYFHGMTLIPLSDIPVSTDRNQDCVRTMTFQRVPKSEASLQWSEFVALKQRKDWTAKVYTKRHENRVFSHKKIVELVASDIKWIQTLDEEEDERK</sequence>
<protein>
    <recommendedName>
        <fullName evidence="1">MHD1 domain-containing protein</fullName>
    </recommendedName>
</protein>
<evidence type="ECO:0000313" key="2">
    <source>
        <dbReference type="EMBL" id="TRY75721.1"/>
    </source>
</evidence>
<accession>A0A553PDF3</accession>
<proteinExistence type="predicted"/>
<name>A0A553PDF3_TIGCA</name>
<gene>
    <name evidence="2" type="ORF">TCAL_08676</name>
</gene>
<dbReference type="PROSITE" id="PS51258">
    <property type="entry name" value="MHD1"/>
    <property type="match status" value="1"/>
</dbReference>
<dbReference type="Gene3D" id="1.10.357.50">
    <property type="match status" value="1"/>
</dbReference>
<dbReference type="EMBL" id="VCGU01000005">
    <property type="protein sequence ID" value="TRY75721.1"/>
    <property type="molecule type" value="Genomic_DNA"/>
</dbReference>
<dbReference type="AlphaFoldDB" id="A0A553PDF3"/>
<evidence type="ECO:0000313" key="3">
    <source>
        <dbReference type="Proteomes" id="UP000318571"/>
    </source>
</evidence>
<dbReference type="Proteomes" id="UP000318571">
    <property type="component" value="Chromosome 2"/>
</dbReference>
<keyword evidence="3" id="KW-1185">Reference proteome</keyword>
<evidence type="ECO:0000259" key="1">
    <source>
        <dbReference type="PROSITE" id="PS51258"/>
    </source>
</evidence>
<reference evidence="2 3" key="1">
    <citation type="journal article" date="2018" name="Nat. Ecol. Evol.">
        <title>Genomic signatures of mitonuclear coevolution across populations of Tigriopus californicus.</title>
        <authorList>
            <person name="Barreto F.S."/>
            <person name="Watson E.T."/>
            <person name="Lima T.G."/>
            <person name="Willett C.S."/>
            <person name="Edmands S."/>
            <person name="Li W."/>
            <person name="Burton R.S."/>
        </authorList>
    </citation>
    <scope>NUCLEOTIDE SEQUENCE [LARGE SCALE GENOMIC DNA]</scope>
    <source>
        <strain evidence="2 3">San Diego</strain>
    </source>
</reference>
<comment type="caution">
    <text evidence="2">The sequence shown here is derived from an EMBL/GenBank/DDBJ whole genome shotgun (WGS) entry which is preliminary data.</text>
</comment>
<feature type="domain" description="MHD1" evidence="1">
    <location>
        <begin position="607"/>
        <end position="727"/>
    </location>
</feature>